<dbReference type="EMBL" id="LJAM02000445">
    <property type="protein sequence ID" value="RAP70149.1"/>
    <property type="molecule type" value="Genomic_DNA"/>
</dbReference>
<sequence length="79" mass="8444">MNGIYLSRTNLDAAFDDNGQQVKPLMARLTGNVAGVEKLFDRCGWKAVSYSDTSPMLFKLLTAGISGFDNNHTGGDSSG</sequence>
<name>A0A328THY4_9GAMM</name>
<keyword evidence="2" id="KW-1185">Reference proteome</keyword>
<dbReference type="AlphaFoldDB" id="A0A328THY4"/>
<dbReference type="Proteomes" id="UP000244334">
    <property type="component" value="Unassembled WGS sequence"/>
</dbReference>
<protein>
    <submittedName>
        <fullName evidence="1">Uncharacterized protein</fullName>
    </submittedName>
</protein>
<accession>A0A328THY4</accession>
<organism evidence="1 2">
    <name type="scientific">Candidatus Erwinia dacicola</name>
    <dbReference type="NCBI Taxonomy" id="252393"/>
    <lineage>
        <taxon>Bacteria</taxon>
        <taxon>Pseudomonadati</taxon>
        <taxon>Pseudomonadota</taxon>
        <taxon>Gammaproteobacteria</taxon>
        <taxon>Enterobacterales</taxon>
        <taxon>Erwiniaceae</taxon>
        <taxon>Erwinia</taxon>
    </lineage>
</organism>
<comment type="caution">
    <text evidence="1">The sequence shown here is derived from an EMBL/GenBank/DDBJ whole genome shotgun (WGS) entry which is preliminary data.</text>
</comment>
<proteinExistence type="predicted"/>
<evidence type="ECO:0000313" key="2">
    <source>
        <dbReference type="Proteomes" id="UP000244334"/>
    </source>
</evidence>
<gene>
    <name evidence="1" type="ORF">ACZ87_03051</name>
</gene>
<evidence type="ECO:0000313" key="1">
    <source>
        <dbReference type="EMBL" id="RAP70149.1"/>
    </source>
</evidence>
<reference evidence="1" key="1">
    <citation type="submission" date="2018-04" db="EMBL/GenBank/DDBJ databases">
        <title>Genomes of the Obligate Erwinia dacicola and Facultative Enterobacter sp. OLF Endosymbionts of the Olive Fruit fly, Bactrocera oleae.</title>
        <authorList>
            <person name="Estes A.M."/>
            <person name="Hearn D.J."/>
            <person name="Agarwal S."/>
            <person name="Pierson E.A."/>
            <person name="Dunning-Hotopp J.C."/>
        </authorList>
    </citation>
    <scope>NUCLEOTIDE SEQUENCE [LARGE SCALE GENOMIC DNA]</scope>
    <source>
        <strain evidence="1">Oroville</strain>
    </source>
</reference>